<comment type="subcellular location">
    <subcellularLocation>
        <location evidence="1 7">Cell membrane</location>
        <topology evidence="1 7">Multi-pass membrane protein</topology>
    </subcellularLocation>
</comment>
<accession>A0ABS4ZKD9</accession>
<evidence type="ECO:0000259" key="8">
    <source>
        <dbReference type="PROSITE" id="PS50928"/>
    </source>
</evidence>
<keyword evidence="2 7" id="KW-0813">Transport</keyword>
<keyword evidence="3" id="KW-1003">Cell membrane</keyword>
<keyword evidence="10" id="KW-1185">Reference proteome</keyword>
<comment type="similarity">
    <text evidence="7">Belongs to the binding-protein-dependent transport system permease family.</text>
</comment>
<organism evidence="9 10">
    <name type="scientific">Microbacterium amylolyticum</name>
    <dbReference type="NCBI Taxonomy" id="936337"/>
    <lineage>
        <taxon>Bacteria</taxon>
        <taxon>Bacillati</taxon>
        <taxon>Actinomycetota</taxon>
        <taxon>Actinomycetes</taxon>
        <taxon>Micrococcales</taxon>
        <taxon>Microbacteriaceae</taxon>
        <taxon>Microbacterium</taxon>
    </lineage>
</organism>
<evidence type="ECO:0000256" key="7">
    <source>
        <dbReference type="RuleBase" id="RU363032"/>
    </source>
</evidence>
<evidence type="ECO:0000256" key="1">
    <source>
        <dbReference type="ARBA" id="ARBA00004651"/>
    </source>
</evidence>
<dbReference type="Proteomes" id="UP001519362">
    <property type="component" value="Unassembled WGS sequence"/>
</dbReference>
<evidence type="ECO:0000313" key="10">
    <source>
        <dbReference type="Proteomes" id="UP001519362"/>
    </source>
</evidence>
<keyword evidence="5 7" id="KW-1133">Transmembrane helix</keyword>
<keyword evidence="6 7" id="KW-0472">Membrane</keyword>
<dbReference type="CDD" id="cd06261">
    <property type="entry name" value="TM_PBP2"/>
    <property type="match status" value="1"/>
</dbReference>
<keyword evidence="4 7" id="KW-0812">Transmembrane</keyword>
<evidence type="ECO:0000313" key="9">
    <source>
        <dbReference type="EMBL" id="MBP2437749.1"/>
    </source>
</evidence>
<dbReference type="Gene3D" id="1.10.3720.10">
    <property type="entry name" value="MetI-like"/>
    <property type="match status" value="1"/>
</dbReference>
<dbReference type="Pfam" id="PF00528">
    <property type="entry name" value="BPD_transp_1"/>
    <property type="match status" value="1"/>
</dbReference>
<dbReference type="Pfam" id="PF19300">
    <property type="entry name" value="BPD_transp_1_N"/>
    <property type="match status" value="1"/>
</dbReference>
<dbReference type="PROSITE" id="PS50928">
    <property type="entry name" value="ABC_TM1"/>
    <property type="match status" value="1"/>
</dbReference>
<evidence type="ECO:0000256" key="4">
    <source>
        <dbReference type="ARBA" id="ARBA00022692"/>
    </source>
</evidence>
<dbReference type="InterPro" id="IPR045621">
    <property type="entry name" value="BPD_transp_1_N"/>
</dbReference>
<evidence type="ECO:0000256" key="2">
    <source>
        <dbReference type="ARBA" id="ARBA00022448"/>
    </source>
</evidence>
<dbReference type="InterPro" id="IPR000515">
    <property type="entry name" value="MetI-like"/>
</dbReference>
<gene>
    <name evidence="9" type="ORF">JOF34_002335</name>
</gene>
<dbReference type="RefSeq" id="WP_165133173.1">
    <property type="nucleotide sequence ID" value="NZ_CP049253.1"/>
</dbReference>
<feature type="transmembrane region" description="Helical" evidence="7">
    <location>
        <begin position="131"/>
        <end position="155"/>
    </location>
</feature>
<proteinExistence type="inferred from homology"/>
<dbReference type="SUPFAM" id="SSF161098">
    <property type="entry name" value="MetI-like"/>
    <property type="match status" value="1"/>
</dbReference>
<evidence type="ECO:0000256" key="5">
    <source>
        <dbReference type="ARBA" id="ARBA00022989"/>
    </source>
</evidence>
<feature type="transmembrane region" description="Helical" evidence="7">
    <location>
        <begin position="175"/>
        <end position="194"/>
    </location>
</feature>
<dbReference type="InterPro" id="IPR035906">
    <property type="entry name" value="MetI-like_sf"/>
</dbReference>
<evidence type="ECO:0000256" key="6">
    <source>
        <dbReference type="ARBA" id="ARBA00023136"/>
    </source>
</evidence>
<sequence length="309" mass="33499">MASYILRRVLQVIPVFFGATLLIYFMVFSMPGDPIAGMFGDRTPPEAQLEALRARYGFDDPFIVQYANYLLGVFQGDLGQTFSGREVSAVLAETFPVTLMLAVEAIAIGVVLAVLIGTISAIWKGGILDNAMLVVALLFVAVPVFVIGIVAQLVFGVQLGWFSPTVGANAGWNSLWLPAITLALGLYATSMRLTRSSTIETLGQDWVRTAYAKGLPRRRVIPVHVMRNSLIPTVTDMGTQLGTLMVGATVTEGIFNVPGVGNTLFQAVIRGDNQTVVSFVTVFVIAYVFINLAIDLLYGVLDPRIRYVK</sequence>
<feature type="transmembrane region" description="Helical" evidence="7">
    <location>
        <begin position="12"/>
        <end position="30"/>
    </location>
</feature>
<dbReference type="EMBL" id="JAGIOL010000001">
    <property type="protein sequence ID" value="MBP2437749.1"/>
    <property type="molecule type" value="Genomic_DNA"/>
</dbReference>
<comment type="caution">
    <text evidence="9">The sequence shown here is derived from an EMBL/GenBank/DDBJ whole genome shotgun (WGS) entry which is preliminary data.</text>
</comment>
<name>A0ABS4ZKD9_9MICO</name>
<reference evidence="9 10" key="1">
    <citation type="submission" date="2021-03" db="EMBL/GenBank/DDBJ databases">
        <title>Sequencing the genomes of 1000 actinobacteria strains.</title>
        <authorList>
            <person name="Klenk H.-P."/>
        </authorList>
    </citation>
    <scope>NUCLEOTIDE SEQUENCE [LARGE SCALE GENOMIC DNA]</scope>
    <source>
        <strain evidence="9 10">DSM 24221</strain>
    </source>
</reference>
<feature type="domain" description="ABC transmembrane type-1" evidence="8">
    <location>
        <begin position="95"/>
        <end position="298"/>
    </location>
</feature>
<dbReference type="PANTHER" id="PTHR43163:SF7">
    <property type="entry name" value="DIPEPTIDE-TRANSPORT INTEGRAL MEMBRANE PROTEIN ABC TRANSPORTER DPPB-RELATED"/>
    <property type="match status" value="1"/>
</dbReference>
<feature type="transmembrane region" description="Helical" evidence="7">
    <location>
        <begin position="97"/>
        <end position="119"/>
    </location>
</feature>
<feature type="transmembrane region" description="Helical" evidence="7">
    <location>
        <begin position="276"/>
        <end position="301"/>
    </location>
</feature>
<evidence type="ECO:0000256" key="3">
    <source>
        <dbReference type="ARBA" id="ARBA00022475"/>
    </source>
</evidence>
<dbReference type="PANTHER" id="PTHR43163">
    <property type="entry name" value="DIPEPTIDE TRANSPORT SYSTEM PERMEASE PROTEIN DPPB-RELATED"/>
    <property type="match status" value="1"/>
</dbReference>
<protein>
    <submittedName>
        <fullName evidence="9">Oligopeptide transport system permease protein</fullName>
    </submittedName>
</protein>